<feature type="coiled-coil region" evidence="1">
    <location>
        <begin position="10"/>
        <end position="44"/>
    </location>
</feature>
<evidence type="ECO:0000313" key="3">
    <source>
        <dbReference type="Proteomes" id="UP000182517"/>
    </source>
</evidence>
<dbReference type="Proteomes" id="UP000182517">
    <property type="component" value="Chromosome"/>
</dbReference>
<keyword evidence="1" id="KW-0175">Coiled coil</keyword>
<name>A0A1L3GRR1_9BACT</name>
<evidence type="ECO:0000313" key="2">
    <source>
        <dbReference type="EMBL" id="APG28603.1"/>
    </source>
</evidence>
<dbReference type="KEGG" id="pef:A7E78_12565"/>
<dbReference type="STRING" id="1842532.A7E78_12565"/>
<gene>
    <name evidence="2" type="ORF">A7E78_12565</name>
</gene>
<dbReference type="AlphaFoldDB" id="A0A1L3GRR1"/>
<organism evidence="2 3">
    <name type="scientific">Syntrophotalea acetylenivorans</name>
    <dbReference type="NCBI Taxonomy" id="1842532"/>
    <lineage>
        <taxon>Bacteria</taxon>
        <taxon>Pseudomonadati</taxon>
        <taxon>Thermodesulfobacteriota</taxon>
        <taxon>Desulfuromonadia</taxon>
        <taxon>Desulfuromonadales</taxon>
        <taxon>Syntrophotaleaceae</taxon>
        <taxon>Syntrophotalea</taxon>
    </lineage>
</organism>
<accession>A0A1L3GRR1</accession>
<sequence>MNKIIQAERYAKYVDEIRKLKDRNADLESLNQRLSRQLDELHGEYLELRYAMKGMASQAEVLVLRKKVLELQNKLQLK</sequence>
<dbReference type="RefSeq" id="WP_072284629.1">
    <property type="nucleotide sequence ID" value="NZ_CP015519.1"/>
</dbReference>
<reference evidence="2 3" key="1">
    <citation type="journal article" date="2017" name="Genome Announc.">
        <title>Complete Genome Sequences of Two Acetylene-Fermenting Pelobacter acetylenicus Strains.</title>
        <authorList>
            <person name="Sutton J.M."/>
            <person name="Baesman S.M."/>
            <person name="Fierst J.L."/>
            <person name="Poret-Peterson A.T."/>
            <person name="Oremland R.S."/>
            <person name="Dunlap D.S."/>
            <person name="Akob D.M."/>
        </authorList>
    </citation>
    <scope>NUCLEOTIDE SEQUENCE [LARGE SCALE GENOMIC DNA]</scope>
    <source>
        <strain evidence="2 3">SFB93</strain>
    </source>
</reference>
<proteinExistence type="predicted"/>
<dbReference type="EMBL" id="CP015519">
    <property type="protein sequence ID" value="APG28603.1"/>
    <property type="molecule type" value="Genomic_DNA"/>
</dbReference>
<protein>
    <submittedName>
        <fullName evidence="2">Uncharacterized protein</fullName>
    </submittedName>
</protein>
<dbReference type="OrthoDB" id="9888504at2"/>
<evidence type="ECO:0000256" key="1">
    <source>
        <dbReference type="SAM" id="Coils"/>
    </source>
</evidence>
<keyword evidence="3" id="KW-1185">Reference proteome</keyword>